<organism evidence="13 14">
    <name type="scientific">Aedes albopictus</name>
    <name type="common">Asian tiger mosquito</name>
    <name type="synonym">Stegomyia albopicta</name>
    <dbReference type="NCBI Taxonomy" id="7160"/>
    <lineage>
        <taxon>Eukaryota</taxon>
        <taxon>Metazoa</taxon>
        <taxon>Ecdysozoa</taxon>
        <taxon>Arthropoda</taxon>
        <taxon>Hexapoda</taxon>
        <taxon>Insecta</taxon>
        <taxon>Pterygota</taxon>
        <taxon>Neoptera</taxon>
        <taxon>Endopterygota</taxon>
        <taxon>Diptera</taxon>
        <taxon>Nematocera</taxon>
        <taxon>Culicoidea</taxon>
        <taxon>Culicidae</taxon>
        <taxon>Culicinae</taxon>
        <taxon>Aedini</taxon>
        <taxon>Aedes</taxon>
        <taxon>Stegomyia</taxon>
    </lineage>
</organism>
<evidence type="ECO:0000313" key="13">
    <source>
        <dbReference type="EnsemblMetazoa" id="AALFPA23_001197.P1007"/>
    </source>
</evidence>
<keyword evidence="4" id="KW-0677">Repeat</keyword>
<dbReference type="PANTHER" id="PTHR47143:SF4">
    <property type="entry name" value="TRANSIENT RECEPTOR POTENTIAL CATION CHANNEL PROTEIN PAINLESS"/>
    <property type="match status" value="1"/>
</dbReference>
<evidence type="ECO:0000259" key="12">
    <source>
        <dbReference type="Pfam" id="PF00520"/>
    </source>
</evidence>
<keyword evidence="6" id="KW-0040">ANK repeat</keyword>
<evidence type="ECO:0000256" key="11">
    <source>
        <dbReference type="SAM" id="Phobius"/>
    </source>
</evidence>
<proteinExistence type="predicted"/>
<feature type="transmembrane region" description="Helical" evidence="11">
    <location>
        <begin position="705"/>
        <end position="723"/>
    </location>
</feature>
<keyword evidence="2" id="KW-0813">Transport</keyword>
<feature type="domain" description="Ion transport" evidence="12">
    <location>
        <begin position="617"/>
        <end position="844"/>
    </location>
</feature>
<accession>A0ABM1XN60</accession>
<evidence type="ECO:0000256" key="4">
    <source>
        <dbReference type="ARBA" id="ARBA00022737"/>
    </source>
</evidence>
<dbReference type="RefSeq" id="XP_062700382.1">
    <property type="nucleotide sequence ID" value="XM_062844398.1"/>
</dbReference>
<feature type="transmembrane region" description="Helical" evidence="11">
    <location>
        <begin position="681"/>
        <end position="698"/>
    </location>
</feature>
<evidence type="ECO:0000256" key="9">
    <source>
        <dbReference type="ARBA" id="ARBA00023303"/>
    </source>
</evidence>
<keyword evidence="3 11" id="KW-0812">Transmembrane</keyword>
<evidence type="ECO:0000256" key="1">
    <source>
        <dbReference type="ARBA" id="ARBA00004141"/>
    </source>
</evidence>
<reference evidence="14" key="1">
    <citation type="journal article" date="2015" name="Proc. Natl. Acad. Sci. U.S.A.">
        <title>Genome sequence of the Asian Tiger mosquito, Aedes albopictus, reveals insights into its biology, genetics, and evolution.</title>
        <authorList>
            <person name="Chen X.G."/>
            <person name="Jiang X."/>
            <person name="Gu J."/>
            <person name="Xu M."/>
            <person name="Wu Y."/>
            <person name="Deng Y."/>
            <person name="Zhang C."/>
            <person name="Bonizzoni M."/>
            <person name="Dermauw W."/>
            <person name="Vontas J."/>
            <person name="Armbruster P."/>
            <person name="Huang X."/>
            <person name="Yang Y."/>
            <person name="Zhang H."/>
            <person name="He W."/>
            <person name="Peng H."/>
            <person name="Liu Y."/>
            <person name="Wu K."/>
            <person name="Chen J."/>
            <person name="Lirakis M."/>
            <person name="Topalis P."/>
            <person name="Van Leeuwen T."/>
            <person name="Hall A.B."/>
            <person name="Jiang X."/>
            <person name="Thorpe C."/>
            <person name="Mueller R.L."/>
            <person name="Sun C."/>
            <person name="Waterhouse R.M."/>
            <person name="Yan G."/>
            <person name="Tu Z.J."/>
            <person name="Fang X."/>
            <person name="James A.A."/>
        </authorList>
    </citation>
    <scope>NUCLEOTIDE SEQUENCE [LARGE SCALE GENOMIC DNA]</scope>
    <source>
        <strain evidence="14">Foshan</strain>
    </source>
</reference>
<evidence type="ECO:0000256" key="8">
    <source>
        <dbReference type="ARBA" id="ARBA00023136"/>
    </source>
</evidence>
<keyword evidence="7" id="KW-0406">Ion transport</keyword>
<keyword evidence="5 11" id="KW-1133">Transmembrane helix</keyword>
<keyword evidence="14" id="KW-1185">Reference proteome</keyword>
<evidence type="ECO:0000256" key="10">
    <source>
        <dbReference type="SAM" id="Coils"/>
    </source>
</evidence>
<feature type="transmembrane region" description="Helical" evidence="11">
    <location>
        <begin position="743"/>
        <end position="762"/>
    </location>
</feature>
<dbReference type="InterPro" id="IPR005821">
    <property type="entry name" value="Ion_trans_dom"/>
</dbReference>
<evidence type="ECO:0000256" key="6">
    <source>
        <dbReference type="ARBA" id="ARBA00023043"/>
    </source>
</evidence>
<dbReference type="EnsemblMetazoa" id="AALFPA23_001197.R1007">
    <property type="protein sequence ID" value="AALFPA23_001197.P1007"/>
    <property type="gene ID" value="AALFPA23_001197"/>
</dbReference>
<dbReference type="InterPro" id="IPR036770">
    <property type="entry name" value="Ankyrin_rpt-contain_sf"/>
</dbReference>
<dbReference type="GeneID" id="134284891"/>
<evidence type="ECO:0000256" key="5">
    <source>
        <dbReference type="ARBA" id="ARBA00022989"/>
    </source>
</evidence>
<feature type="coiled-coil region" evidence="10">
    <location>
        <begin position="992"/>
        <end position="1019"/>
    </location>
</feature>
<reference evidence="13" key="2">
    <citation type="submission" date="2025-05" db="UniProtKB">
        <authorList>
            <consortium name="EnsemblMetazoa"/>
        </authorList>
    </citation>
    <scope>IDENTIFICATION</scope>
    <source>
        <strain evidence="13">Foshan</strain>
    </source>
</reference>
<dbReference type="Proteomes" id="UP000069940">
    <property type="component" value="Unassembled WGS sequence"/>
</dbReference>
<comment type="subcellular location">
    <subcellularLocation>
        <location evidence="1">Membrane</location>
        <topology evidence="1">Multi-pass membrane protein</topology>
    </subcellularLocation>
</comment>
<keyword evidence="9" id="KW-0407">Ion channel</keyword>
<evidence type="ECO:0000256" key="2">
    <source>
        <dbReference type="ARBA" id="ARBA00022448"/>
    </source>
</evidence>
<protein>
    <recommendedName>
        <fullName evidence="12">Ion transport domain-containing protein</fullName>
    </recommendedName>
</protein>
<dbReference type="Pfam" id="PF00520">
    <property type="entry name" value="Ion_trans"/>
    <property type="match status" value="1"/>
</dbReference>
<evidence type="ECO:0000256" key="3">
    <source>
        <dbReference type="ARBA" id="ARBA00022692"/>
    </source>
</evidence>
<feature type="transmembrane region" description="Helical" evidence="11">
    <location>
        <begin position="616"/>
        <end position="632"/>
    </location>
</feature>
<name>A0ABM1XN60_AEDAL</name>
<feature type="transmembrane region" description="Helical" evidence="11">
    <location>
        <begin position="644"/>
        <end position="661"/>
    </location>
</feature>
<dbReference type="InterPro" id="IPR052076">
    <property type="entry name" value="TRP_cation_channel"/>
</dbReference>
<dbReference type="Gene3D" id="1.25.40.20">
    <property type="entry name" value="Ankyrin repeat-containing domain"/>
    <property type="match status" value="2"/>
</dbReference>
<evidence type="ECO:0000313" key="14">
    <source>
        <dbReference type="Proteomes" id="UP000069940"/>
    </source>
</evidence>
<evidence type="ECO:0000256" key="7">
    <source>
        <dbReference type="ARBA" id="ARBA00023065"/>
    </source>
</evidence>
<keyword evidence="8 11" id="KW-0472">Membrane</keyword>
<feature type="transmembrane region" description="Helical" evidence="11">
    <location>
        <begin position="811"/>
        <end position="833"/>
    </location>
</feature>
<dbReference type="PANTHER" id="PTHR47143">
    <property type="entry name" value="TRANSIENT RECEPTOR POTENTIAL CATION CHANNEL PROTEIN PAINLESS"/>
    <property type="match status" value="1"/>
</dbReference>
<sequence length="1069" mass="123493">MAQELPAPTGDTMHDTTVLVLEHSRQAKRNQRKELQLSLNNELLAIIDEPDIEDGLPKMQALLEDCRWDMLHNLVEEMKDWDAQNTIPEPKTFLFNARVHPAFENMLASNILYQPYLQQFIVRFSAFNERIAPELNAPLHYAVESLNITFLTWLLSQPSIEINIRNKQRKTPLFLLCEQYDAVVNSPKFKKRAMQLTKSPIKVEDIRDTILLLLDHGADFNVCSDRLKLPFELLMKNSSNENKSFLKECVKRFKGAIAIGKRGGAERKLCLGFYQEWVQINVTVELLEILLRFKEEQRFERKFLQFTVDESNVRDVIRLLLHIAVELDMERSVKTIVEHAGPMIFKTVKPVTSKKKVLRVCEPDPERDAKGSELVYRVELKGLLKKACERGNVATLTLLLGHITDRVLVNDDPILVFTLNRAQELWRREEERAKVLQCAELLAKDQKIHLTRTDNNGNTALHTSLKFGFTDIALDLLQQKYAFLGVRNKDNQTPLDFARYEFWKMYFDQCVSIDVRRSYFDRNEVRLNLNGFDPFIFKKRAVKKASPKDRSEMNLWRIVEKASSSNVSHQQPVQTFVTEMDPVKIIAKSKELKRLLLHPVIYTFILVKWLRLTKWIYLNLICTLATVICFGWQSLDTCNGDNQYSIVLNVLTWIGAVYMIAREIVQILFLRLKYFSSFENYLDMGTIVFMIIVLQNGCQSIMSSLIVIAFALQLTMLIGSLPFNTLSTYMYMFNTVSVNFMKSFLLFIPLLGAFTFSFFLSYNDRTRPHNSTEEEIPFNTFSSFSDAALKTLVMTTGEYEAAGVDFSGGKIILFVLFIFFAPIVILNLINGLAVSDITSIKEESELISLRKKVLILERYERGLREMPIEFIRRMFPSSFFENHSYVIVVKPKELRKILVQHINPQEENRTPAQRGQKLPKGEWRVVPNMPGGWLVRGSEGFFVNLKFLKFPLFCTLDEHIMDEALQIADASIMLREIMDSRRVEMASSMSSFSETEDKLDEMRAEIDKMSRLLTRAIQQRQPPKRKISGSKVKPAVVREVDEQGEKFTSVAKVAKAVGKFKRGRKKPKP</sequence>
<keyword evidence="10" id="KW-0175">Coiled coil</keyword>
<dbReference type="SUPFAM" id="SSF48403">
    <property type="entry name" value="Ankyrin repeat"/>
    <property type="match status" value="1"/>
</dbReference>